<evidence type="ECO:0000313" key="2">
    <source>
        <dbReference type="EMBL" id="MTU41459.1"/>
    </source>
</evidence>
<organism evidence="3 5">
    <name type="scientific">Parabacteroides merdae</name>
    <dbReference type="NCBI Taxonomy" id="46503"/>
    <lineage>
        <taxon>Bacteria</taxon>
        <taxon>Pseudomonadati</taxon>
        <taxon>Bacteroidota</taxon>
        <taxon>Bacteroidia</taxon>
        <taxon>Bacteroidales</taxon>
        <taxon>Tannerellaceae</taxon>
        <taxon>Parabacteroides</taxon>
    </lineage>
</organism>
<dbReference type="EMBL" id="WNDD01000034">
    <property type="protein sequence ID" value="MTV03808.1"/>
    <property type="molecule type" value="Genomic_DNA"/>
</dbReference>
<gene>
    <name evidence="2" type="ORF">GMD82_18830</name>
    <name evidence="3" type="ORF">GME02_19675</name>
</gene>
<comment type="caution">
    <text evidence="3">The sequence shown here is derived from an EMBL/GenBank/DDBJ whole genome shotgun (WGS) entry which is preliminary data.</text>
</comment>
<accession>A0A3R5WXS9</accession>
<evidence type="ECO:0000313" key="3">
    <source>
        <dbReference type="EMBL" id="MTV03808.1"/>
    </source>
</evidence>
<evidence type="ECO:0000313" key="4">
    <source>
        <dbReference type="Proteomes" id="UP000434916"/>
    </source>
</evidence>
<name>A0A3R5WXS9_9BACT</name>
<feature type="chain" id="PRO_5043187480" description="Conjugal transfer protein TraI" evidence="1">
    <location>
        <begin position="23"/>
        <end position="199"/>
    </location>
</feature>
<dbReference type="Proteomes" id="UP000434916">
    <property type="component" value="Unassembled WGS sequence"/>
</dbReference>
<keyword evidence="4" id="KW-1185">Reference proteome</keyword>
<evidence type="ECO:0000313" key="5">
    <source>
        <dbReference type="Proteomes" id="UP000482671"/>
    </source>
</evidence>
<proteinExistence type="predicted"/>
<dbReference type="AlphaFoldDB" id="A0A3R5WXS9"/>
<evidence type="ECO:0008006" key="6">
    <source>
        <dbReference type="Google" id="ProtNLM"/>
    </source>
</evidence>
<protein>
    <recommendedName>
        <fullName evidence="6">Conjugal transfer protein TraI</fullName>
    </recommendedName>
</protein>
<dbReference type="Proteomes" id="UP000482671">
    <property type="component" value="Unassembled WGS sequence"/>
</dbReference>
<evidence type="ECO:0000256" key="1">
    <source>
        <dbReference type="SAM" id="SignalP"/>
    </source>
</evidence>
<reference evidence="4 5" key="1">
    <citation type="journal article" date="2019" name="Nat. Med.">
        <title>A library of human gut bacterial isolates paired with longitudinal multiomics data enables mechanistic microbiome research.</title>
        <authorList>
            <person name="Poyet M."/>
            <person name="Groussin M."/>
            <person name="Gibbons S.M."/>
            <person name="Avila-Pacheco J."/>
            <person name="Jiang X."/>
            <person name="Kearney S.M."/>
            <person name="Perrotta A.R."/>
            <person name="Berdy B."/>
            <person name="Zhao S."/>
            <person name="Lieberman T.D."/>
            <person name="Swanson P.K."/>
            <person name="Smith M."/>
            <person name="Roesemann S."/>
            <person name="Alexander J.E."/>
            <person name="Rich S.A."/>
            <person name="Livny J."/>
            <person name="Vlamakis H."/>
            <person name="Clish C."/>
            <person name="Bullock K."/>
            <person name="Deik A."/>
            <person name="Scott J."/>
            <person name="Pierce K.A."/>
            <person name="Xavier R.J."/>
            <person name="Alm E.J."/>
        </authorList>
    </citation>
    <scope>NUCLEOTIDE SEQUENCE [LARGE SCALE GENOMIC DNA]</scope>
    <source>
        <strain evidence="3 5">BIOML-A11</strain>
        <strain evidence="2 4">BIOML-A29</strain>
    </source>
</reference>
<dbReference type="RefSeq" id="WP_032589358.1">
    <property type="nucleotide sequence ID" value="NZ_JBDGDA010000142.1"/>
</dbReference>
<keyword evidence="1" id="KW-0732">Signal</keyword>
<sequence>MKIKILLFFSVLLLSSSFSVQKASAQWVVNDPAHMGMNLGEWGANAAQWVKQLNEMIDAAHIRENLQKIDQLRQLQSLVELAELLDDVACLSSDYRFYMNIGGNYHCLKFLNFQQVTVNLNLSTDLLFKVATVSDYFSMNSEGRMSFVGQVREALETASAEMKSFNEIVRSEIIKDASRKHVGKTYYSGNLSAFSRYTN</sequence>
<feature type="signal peptide" evidence="1">
    <location>
        <begin position="1"/>
        <end position="22"/>
    </location>
</feature>
<dbReference type="EMBL" id="WNCN01000038">
    <property type="protein sequence ID" value="MTU41459.1"/>
    <property type="molecule type" value="Genomic_DNA"/>
</dbReference>